<sequence length="172" mass="18916">MDVFQFMLQAEAKHNELVALGTWNKQDKHIMALQADIASLRQQHASAPSSSNSIPSVPTTTVSQPAAASATRERNGRMYRPDSQPVSKAAQQWRYQPLAAGKVHVQQVKDKDFLWCAKHGYWVIGTDHTTVTCRKSGPDFSFDDTTYVSASSPLQAAVTIAETFPSVLAPQE</sequence>
<feature type="compositionally biased region" description="Low complexity" evidence="1">
    <location>
        <begin position="45"/>
        <end position="66"/>
    </location>
</feature>
<reference evidence="2" key="1">
    <citation type="journal article" date="2021" name="Sci. Rep.">
        <title>Diploid genomic architecture of Nitzschia inconspicua, an elite biomass production diatom.</title>
        <authorList>
            <person name="Oliver A."/>
            <person name="Podell S."/>
            <person name="Pinowska A."/>
            <person name="Traller J.C."/>
            <person name="Smith S.R."/>
            <person name="McClure R."/>
            <person name="Beliaev A."/>
            <person name="Bohutskyi P."/>
            <person name="Hill E.A."/>
            <person name="Rabines A."/>
            <person name="Zheng H."/>
            <person name="Allen L.Z."/>
            <person name="Kuo A."/>
            <person name="Grigoriev I.V."/>
            <person name="Allen A.E."/>
            <person name="Hazlebeck D."/>
            <person name="Allen E.E."/>
        </authorList>
    </citation>
    <scope>NUCLEOTIDE SEQUENCE</scope>
    <source>
        <strain evidence="2">Hildebrandi</strain>
    </source>
</reference>
<keyword evidence="3" id="KW-1185">Reference proteome</keyword>
<name>A0A9K3Q4P3_9STRA</name>
<feature type="region of interest" description="Disordered" evidence="1">
    <location>
        <begin position="42"/>
        <end position="86"/>
    </location>
</feature>
<evidence type="ECO:0000313" key="3">
    <source>
        <dbReference type="Proteomes" id="UP000693970"/>
    </source>
</evidence>
<feature type="compositionally biased region" description="Basic and acidic residues" evidence="1">
    <location>
        <begin position="71"/>
        <end position="80"/>
    </location>
</feature>
<accession>A0A9K3Q4P3</accession>
<dbReference type="Proteomes" id="UP000693970">
    <property type="component" value="Unassembled WGS sequence"/>
</dbReference>
<protein>
    <submittedName>
        <fullName evidence="2">Uncharacterized protein</fullName>
    </submittedName>
</protein>
<evidence type="ECO:0000256" key="1">
    <source>
        <dbReference type="SAM" id="MobiDB-lite"/>
    </source>
</evidence>
<dbReference type="AlphaFoldDB" id="A0A9K3Q4P3"/>
<comment type="caution">
    <text evidence="2">The sequence shown here is derived from an EMBL/GenBank/DDBJ whole genome shotgun (WGS) entry which is preliminary data.</text>
</comment>
<dbReference type="EMBL" id="JAGRRH010000004">
    <property type="protein sequence ID" value="KAG7370616.1"/>
    <property type="molecule type" value="Genomic_DNA"/>
</dbReference>
<evidence type="ECO:0000313" key="2">
    <source>
        <dbReference type="EMBL" id="KAG7370616.1"/>
    </source>
</evidence>
<proteinExistence type="predicted"/>
<reference evidence="2" key="2">
    <citation type="submission" date="2021-04" db="EMBL/GenBank/DDBJ databases">
        <authorList>
            <person name="Podell S."/>
        </authorList>
    </citation>
    <scope>NUCLEOTIDE SEQUENCE</scope>
    <source>
        <strain evidence="2">Hildebrandi</strain>
    </source>
</reference>
<organism evidence="2 3">
    <name type="scientific">Nitzschia inconspicua</name>
    <dbReference type="NCBI Taxonomy" id="303405"/>
    <lineage>
        <taxon>Eukaryota</taxon>
        <taxon>Sar</taxon>
        <taxon>Stramenopiles</taxon>
        <taxon>Ochrophyta</taxon>
        <taxon>Bacillariophyta</taxon>
        <taxon>Bacillariophyceae</taxon>
        <taxon>Bacillariophycidae</taxon>
        <taxon>Bacillariales</taxon>
        <taxon>Bacillariaceae</taxon>
        <taxon>Nitzschia</taxon>
    </lineage>
</organism>
<gene>
    <name evidence="2" type="ORF">IV203_019186</name>
</gene>